<keyword evidence="2" id="KW-1185">Reference proteome</keyword>
<sequence>MSPGSDTESYPAFARIRLRENSGKNLNQVTCPDRESNPGHLLSRPDALAVTPQVWTVCIKSKKKKKKKKKQHHNVRIVAAVNLQITRDINNPIESRDIKNRKPFQMKEMNNVFGNKLHLRVRITAAIIAMTKDMLLRIWNELDYKTDVWKPFSKSTWFTVILTKDTFSSVRYFDG</sequence>
<dbReference type="Proteomes" id="UP001148838">
    <property type="component" value="Unassembled WGS sequence"/>
</dbReference>
<evidence type="ECO:0000313" key="2">
    <source>
        <dbReference type="Proteomes" id="UP001148838"/>
    </source>
</evidence>
<evidence type="ECO:0000313" key="1">
    <source>
        <dbReference type="EMBL" id="KAJ4438434.1"/>
    </source>
</evidence>
<proteinExistence type="predicted"/>
<dbReference type="EMBL" id="JAJSOF020000019">
    <property type="protein sequence ID" value="KAJ4438434.1"/>
    <property type="molecule type" value="Genomic_DNA"/>
</dbReference>
<organism evidence="1 2">
    <name type="scientific">Periplaneta americana</name>
    <name type="common">American cockroach</name>
    <name type="synonym">Blatta americana</name>
    <dbReference type="NCBI Taxonomy" id="6978"/>
    <lineage>
        <taxon>Eukaryota</taxon>
        <taxon>Metazoa</taxon>
        <taxon>Ecdysozoa</taxon>
        <taxon>Arthropoda</taxon>
        <taxon>Hexapoda</taxon>
        <taxon>Insecta</taxon>
        <taxon>Pterygota</taxon>
        <taxon>Neoptera</taxon>
        <taxon>Polyneoptera</taxon>
        <taxon>Dictyoptera</taxon>
        <taxon>Blattodea</taxon>
        <taxon>Blattoidea</taxon>
        <taxon>Blattidae</taxon>
        <taxon>Blattinae</taxon>
        <taxon>Periplaneta</taxon>
    </lineage>
</organism>
<reference evidence="1 2" key="1">
    <citation type="journal article" date="2022" name="Allergy">
        <title>Genome assembly and annotation of Periplaneta americana reveal a comprehensive cockroach allergen profile.</title>
        <authorList>
            <person name="Wang L."/>
            <person name="Xiong Q."/>
            <person name="Saelim N."/>
            <person name="Wang L."/>
            <person name="Nong W."/>
            <person name="Wan A.T."/>
            <person name="Shi M."/>
            <person name="Liu X."/>
            <person name="Cao Q."/>
            <person name="Hui J.H.L."/>
            <person name="Sookrung N."/>
            <person name="Leung T.F."/>
            <person name="Tungtrongchitr A."/>
            <person name="Tsui S.K.W."/>
        </authorList>
    </citation>
    <scope>NUCLEOTIDE SEQUENCE [LARGE SCALE GENOMIC DNA]</scope>
    <source>
        <strain evidence="1">PWHHKU_190912</strain>
    </source>
</reference>
<gene>
    <name evidence="1" type="ORF">ANN_14379</name>
</gene>
<accession>A0ABQ8SW50</accession>
<comment type="caution">
    <text evidence="1">The sequence shown here is derived from an EMBL/GenBank/DDBJ whole genome shotgun (WGS) entry which is preliminary data.</text>
</comment>
<name>A0ABQ8SW50_PERAM</name>
<protein>
    <submittedName>
        <fullName evidence="1">Uncharacterized protein</fullName>
    </submittedName>
</protein>